<keyword evidence="6 7" id="KW-0472">Membrane</keyword>
<keyword evidence="2 7" id="KW-0812">Transmembrane</keyword>
<keyword evidence="10" id="KW-1185">Reference proteome</keyword>
<evidence type="ECO:0000256" key="3">
    <source>
        <dbReference type="ARBA" id="ARBA00022737"/>
    </source>
</evidence>
<dbReference type="PANTHER" id="PTHR24186:SF56">
    <property type="entry name" value="PGG DOMAIN-CONTAINING PROTEIN"/>
    <property type="match status" value="1"/>
</dbReference>
<comment type="caution">
    <text evidence="9">The sequence shown here is derived from an EMBL/GenBank/DDBJ whole genome shotgun (WGS) entry which is preliminary data.</text>
</comment>
<protein>
    <recommendedName>
        <fullName evidence="8">PGG domain-containing protein</fullName>
    </recommendedName>
</protein>
<evidence type="ECO:0000256" key="6">
    <source>
        <dbReference type="ARBA" id="ARBA00023136"/>
    </source>
</evidence>
<keyword evidence="3" id="KW-0677">Repeat</keyword>
<evidence type="ECO:0000259" key="8">
    <source>
        <dbReference type="Pfam" id="PF13962"/>
    </source>
</evidence>
<accession>A0AAP0WPI0</accession>
<dbReference type="PANTHER" id="PTHR24186">
    <property type="entry name" value="PROTEIN PHOSPHATASE 1 REGULATORY SUBUNIT"/>
    <property type="match status" value="1"/>
</dbReference>
<name>A0AAP0WPI0_LIQFO</name>
<dbReference type="Gene3D" id="1.25.40.20">
    <property type="entry name" value="Ankyrin repeat-containing domain"/>
    <property type="match status" value="1"/>
</dbReference>
<evidence type="ECO:0000256" key="7">
    <source>
        <dbReference type="SAM" id="Phobius"/>
    </source>
</evidence>
<comment type="subcellular location">
    <subcellularLocation>
        <location evidence="1">Membrane</location>
        <topology evidence="1">Multi-pass membrane protein</topology>
    </subcellularLocation>
</comment>
<dbReference type="Proteomes" id="UP001415857">
    <property type="component" value="Unassembled WGS sequence"/>
</dbReference>
<dbReference type="AlphaFoldDB" id="A0AAP0WPI0"/>
<feature type="transmembrane region" description="Helical" evidence="7">
    <location>
        <begin position="182"/>
        <end position="201"/>
    </location>
</feature>
<evidence type="ECO:0000313" key="10">
    <source>
        <dbReference type="Proteomes" id="UP001415857"/>
    </source>
</evidence>
<evidence type="ECO:0000256" key="5">
    <source>
        <dbReference type="ARBA" id="ARBA00023043"/>
    </source>
</evidence>
<feature type="transmembrane region" description="Helical" evidence="7">
    <location>
        <begin position="153"/>
        <end position="175"/>
    </location>
</feature>
<evidence type="ECO:0000256" key="2">
    <source>
        <dbReference type="ARBA" id="ARBA00022692"/>
    </source>
</evidence>
<evidence type="ECO:0000256" key="1">
    <source>
        <dbReference type="ARBA" id="ARBA00004141"/>
    </source>
</evidence>
<dbReference type="Pfam" id="PF13962">
    <property type="entry name" value="PGG"/>
    <property type="match status" value="1"/>
</dbReference>
<feature type="transmembrane region" description="Helical" evidence="7">
    <location>
        <begin position="88"/>
        <end position="106"/>
    </location>
</feature>
<evidence type="ECO:0000313" key="9">
    <source>
        <dbReference type="EMBL" id="KAK9275589.1"/>
    </source>
</evidence>
<dbReference type="EMBL" id="JBBPBK010000011">
    <property type="protein sequence ID" value="KAK9275589.1"/>
    <property type="molecule type" value="Genomic_DNA"/>
</dbReference>
<evidence type="ECO:0000256" key="4">
    <source>
        <dbReference type="ARBA" id="ARBA00022989"/>
    </source>
</evidence>
<keyword evidence="5" id="KW-0040">ANK repeat</keyword>
<feature type="transmembrane region" description="Helical" evidence="7">
    <location>
        <begin position="207"/>
        <end position="225"/>
    </location>
</feature>
<keyword evidence="4 7" id="KW-1133">Transmembrane helix</keyword>
<organism evidence="9 10">
    <name type="scientific">Liquidambar formosana</name>
    <name type="common">Formosan gum</name>
    <dbReference type="NCBI Taxonomy" id="63359"/>
    <lineage>
        <taxon>Eukaryota</taxon>
        <taxon>Viridiplantae</taxon>
        <taxon>Streptophyta</taxon>
        <taxon>Embryophyta</taxon>
        <taxon>Tracheophyta</taxon>
        <taxon>Spermatophyta</taxon>
        <taxon>Magnoliopsida</taxon>
        <taxon>eudicotyledons</taxon>
        <taxon>Gunneridae</taxon>
        <taxon>Pentapetalae</taxon>
        <taxon>Saxifragales</taxon>
        <taxon>Altingiaceae</taxon>
        <taxon>Liquidambar</taxon>
    </lineage>
</organism>
<proteinExistence type="predicted"/>
<dbReference type="GO" id="GO:0005886">
    <property type="term" value="C:plasma membrane"/>
    <property type="evidence" value="ECO:0007669"/>
    <property type="project" value="TreeGrafter"/>
</dbReference>
<sequence length="354" mass="38968">MQVVKMLVRNEADVNAKNSGGLTALDILPQGQLNARKIKSILGLAGALQASHIRSVTRADCLRSELSLYKKVIKPLLHKMTHISNENINTIIVVAVLIATTTYQAGLSPPGGVWQDDLEPPNVNTTTTTNMTLSASSRPPHRAGTTVLNPIRFYQFASFNSTAFYISITIILVLLPHGIYGFMLRTLLMVLVVCHALSVWITSGQPFEVYIAPDYLVLIVLVSMVRDLISKVRRQNLAPYSCSSTLTCHFLVLTSVPLTWNSHAILIDQLESKTRAAQNQFYSSLPFCARGLYYLLSKLDLRPLQNPQGCVEFCSSSGAWHLFNGRHGGSCSPYSFVVSMYPKTFFLDSAAVAS</sequence>
<gene>
    <name evidence="9" type="ORF">L1049_022856</name>
</gene>
<feature type="domain" description="PGG" evidence="8">
    <location>
        <begin position="85"/>
        <end position="197"/>
    </location>
</feature>
<dbReference type="InterPro" id="IPR026961">
    <property type="entry name" value="PGG_dom"/>
</dbReference>
<dbReference type="InterPro" id="IPR036770">
    <property type="entry name" value="Ankyrin_rpt-contain_sf"/>
</dbReference>
<reference evidence="9 10" key="1">
    <citation type="journal article" date="2024" name="Plant J.">
        <title>Genome sequences and population genomics reveal climatic adaptation and genomic divergence between two closely related sweetgum species.</title>
        <authorList>
            <person name="Xu W.Q."/>
            <person name="Ren C.Q."/>
            <person name="Zhang X.Y."/>
            <person name="Comes H.P."/>
            <person name="Liu X.H."/>
            <person name="Li Y.G."/>
            <person name="Kettle C.J."/>
            <person name="Jalonen R."/>
            <person name="Gaisberger H."/>
            <person name="Ma Y.Z."/>
            <person name="Qiu Y.X."/>
        </authorList>
    </citation>
    <scope>NUCLEOTIDE SEQUENCE [LARGE SCALE GENOMIC DNA]</scope>
    <source>
        <strain evidence="9">Hangzhou</strain>
    </source>
</reference>